<evidence type="ECO:0000313" key="2">
    <source>
        <dbReference type="EMBL" id="MCL6729381.1"/>
    </source>
</evidence>
<dbReference type="EMBL" id="JAMGBE010000002">
    <property type="protein sequence ID" value="MCL6729381.1"/>
    <property type="molecule type" value="Genomic_DNA"/>
</dbReference>
<dbReference type="InterPro" id="IPR002109">
    <property type="entry name" value="Glutaredoxin"/>
</dbReference>
<proteinExistence type="predicted"/>
<dbReference type="Pfam" id="PF00462">
    <property type="entry name" value="Glutaredoxin"/>
    <property type="match status" value="1"/>
</dbReference>
<protein>
    <submittedName>
        <fullName evidence="2">Glutaredoxin</fullName>
    </submittedName>
</protein>
<accession>A0ABT0S182</accession>
<dbReference type="SUPFAM" id="SSF52833">
    <property type="entry name" value="Thioredoxin-like"/>
    <property type="match status" value="1"/>
</dbReference>
<organism evidence="2 3">
    <name type="scientific">Sphingomonas hankyongi</name>
    <dbReference type="NCBI Taxonomy" id="2908209"/>
    <lineage>
        <taxon>Bacteria</taxon>
        <taxon>Pseudomonadati</taxon>
        <taxon>Pseudomonadota</taxon>
        <taxon>Alphaproteobacteria</taxon>
        <taxon>Sphingomonadales</taxon>
        <taxon>Sphingomonadaceae</taxon>
        <taxon>Sphingomonas</taxon>
    </lineage>
</organism>
<keyword evidence="3" id="KW-1185">Reference proteome</keyword>
<gene>
    <name evidence="2" type="ORF">LZ538_04820</name>
</gene>
<dbReference type="PROSITE" id="PS51354">
    <property type="entry name" value="GLUTAREDOXIN_2"/>
    <property type="match status" value="1"/>
</dbReference>
<dbReference type="RefSeq" id="WP_249830884.1">
    <property type="nucleotide sequence ID" value="NZ_JAMGBE010000002.1"/>
</dbReference>
<dbReference type="Gene3D" id="3.40.30.10">
    <property type="entry name" value="Glutaredoxin"/>
    <property type="match status" value="1"/>
</dbReference>
<sequence>MAARKATLYRMVLPDHICPFGVRALQMLQHAGYQIDDRILSTRLEVEDYKAKHGVVTTPQIFIDDELIGGRDDLERYLANEAATV</sequence>
<evidence type="ECO:0000259" key="1">
    <source>
        <dbReference type="Pfam" id="PF00462"/>
    </source>
</evidence>
<dbReference type="InterPro" id="IPR036249">
    <property type="entry name" value="Thioredoxin-like_sf"/>
</dbReference>
<comment type="caution">
    <text evidence="2">The sequence shown here is derived from an EMBL/GenBank/DDBJ whole genome shotgun (WGS) entry which is preliminary data.</text>
</comment>
<evidence type="ECO:0000313" key="3">
    <source>
        <dbReference type="Proteomes" id="UP001165342"/>
    </source>
</evidence>
<feature type="domain" description="Glutaredoxin" evidence="1">
    <location>
        <begin position="17"/>
        <end position="68"/>
    </location>
</feature>
<dbReference type="Proteomes" id="UP001165342">
    <property type="component" value="Unassembled WGS sequence"/>
</dbReference>
<reference evidence="2" key="1">
    <citation type="submission" date="2022-05" db="EMBL/GenBank/DDBJ databases">
        <authorList>
            <person name="Jo J.-H."/>
            <person name="Im W.-T."/>
        </authorList>
    </citation>
    <scope>NUCLEOTIDE SEQUENCE</scope>
    <source>
        <strain evidence="2">SE220</strain>
    </source>
</reference>
<name>A0ABT0S182_9SPHN</name>